<dbReference type="OrthoDB" id="43601at2759"/>
<dbReference type="InterPro" id="IPR011009">
    <property type="entry name" value="Kinase-like_dom_sf"/>
</dbReference>
<dbReference type="PROSITE" id="PS50011">
    <property type="entry name" value="PROTEIN_KINASE_DOM"/>
    <property type="match status" value="1"/>
</dbReference>
<dbReference type="EMBL" id="JH767263">
    <property type="protein sequence ID" value="EQC25651.1"/>
    <property type="molecule type" value="Genomic_DNA"/>
</dbReference>
<dbReference type="InterPro" id="IPR051681">
    <property type="entry name" value="Ser/Thr_Kinases-Pseudokinases"/>
</dbReference>
<evidence type="ECO:0000256" key="1">
    <source>
        <dbReference type="ARBA" id="ARBA00022741"/>
    </source>
</evidence>
<dbReference type="VEuPathDB" id="FungiDB:SDRG_16506"/>
<dbReference type="AlphaFoldDB" id="T0PTT9"/>
<protein>
    <submittedName>
        <fullName evidence="4">TKL/DRK protein kinase</fullName>
    </submittedName>
</protein>
<keyword evidence="4" id="KW-0808">Transferase</keyword>
<evidence type="ECO:0000313" key="4">
    <source>
        <dbReference type="EMBL" id="EQC25651.1"/>
    </source>
</evidence>
<evidence type="ECO:0000313" key="5">
    <source>
        <dbReference type="Proteomes" id="UP000030762"/>
    </source>
</evidence>
<name>T0PTT9_SAPDV</name>
<dbReference type="Pfam" id="PF07714">
    <property type="entry name" value="PK_Tyr_Ser-Thr"/>
    <property type="match status" value="1"/>
</dbReference>
<keyword evidence="1" id="KW-0547">Nucleotide-binding</keyword>
<evidence type="ECO:0000259" key="3">
    <source>
        <dbReference type="PROSITE" id="PS50011"/>
    </source>
</evidence>
<dbReference type="Proteomes" id="UP000030762">
    <property type="component" value="Unassembled WGS sequence"/>
</dbReference>
<dbReference type="GO" id="GO:0004674">
    <property type="term" value="F:protein serine/threonine kinase activity"/>
    <property type="evidence" value="ECO:0007669"/>
    <property type="project" value="TreeGrafter"/>
</dbReference>
<reference evidence="4 5" key="1">
    <citation type="submission" date="2012-04" db="EMBL/GenBank/DDBJ databases">
        <title>The Genome Sequence of Saprolegnia declina VS20.</title>
        <authorList>
            <consortium name="The Broad Institute Genome Sequencing Platform"/>
            <person name="Russ C."/>
            <person name="Nusbaum C."/>
            <person name="Tyler B."/>
            <person name="van West P."/>
            <person name="Dieguez-Uribeondo J."/>
            <person name="de Bruijn I."/>
            <person name="Tripathy S."/>
            <person name="Jiang R."/>
            <person name="Young S.K."/>
            <person name="Zeng Q."/>
            <person name="Gargeya S."/>
            <person name="Fitzgerald M."/>
            <person name="Haas B."/>
            <person name="Abouelleil A."/>
            <person name="Alvarado L."/>
            <person name="Arachchi H.M."/>
            <person name="Berlin A."/>
            <person name="Chapman S.B."/>
            <person name="Goldberg J."/>
            <person name="Griggs A."/>
            <person name="Gujja S."/>
            <person name="Hansen M."/>
            <person name="Howarth C."/>
            <person name="Imamovic A."/>
            <person name="Larimer J."/>
            <person name="McCowen C."/>
            <person name="Montmayeur A."/>
            <person name="Murphy C."/>
            <person name="Neiman D."/>
            <person name="Pearson M."/>
            <person name="Priest M."/>
            <person name="Roberts A."/>
            <person name="Saif S."/>
            <person name="Shea T."/>
            <person name="Sisk P."/>
            <person name="Sykes S."/>
            <person name="Wortman J."/>
            <person name="Nusbaum C."/>
            <person name="Birren B."/>
        </authorList>
    </citation>
    <scope>NUCLEOTIDE SEQUENCE [LARGE SCALE GENOMIC DNA]</scope>
    <source>
        <strain evidence="4 5">VS20</strain>
    </source>
</reference>
<organism evidence="4 5">
    <name type="scientific">Saprolegnia diclina (strain VS20)</name>
    <dbReference type="NCBI Taxonomy" id="1156394"/>
    <lineage>
        <taxon>Eukaryota</taxon>
        <taxon>Sar</taxon>
        <taxon>Stramenopiles</taxon>
        <taxon>Oomycota</taxon>
        <taxon>Saprolegniomycetes</taxon>
        <taxon>Saprolegniales</taxon>
        <taxon>Saprolegniaceae</taxon>
        <taxon>Saprolegnia</taxon>
    </lineage>
</organism>
<keyword evidence="4" id="KW-0418">Kinase</keyword>
<dbReference type="STRING" id="1156394.T0PTT9"/>
<evidence type="ECO:0000256" key="2">
    <source>
        <dbReference type="ARBA" id="ARBA00022840"/>
    </source>
</evidence>
<feature type="domain" description="Protein kinase" evidence="3">
    <location>
        <begin position="55"/>
        <end position="319"/>
    </location>
</feature>
<dbReference type="PANTHER" id="PTHR44329">
    <property type="entry name" value="SERINE/THREONINE-PROTEIN KINASE TNNI3K-RELATED"/>
    <property type="match status" value="1"/>
</dbReference>
<dbReference type="Gene3D" id="1.10.510.10">
    <property type="entry name" value="Transferase(Phosphotransferase) domain 1"/>
    <property type="match status" value="1"/>
</dbReference>
<dbReference type="eggNOG" id="KOG0192">
    <property type="taxonomic scope" value="Eukaryota"/>
</dbReference>
<gene>
    <name evidence="4" type="ORF">SDRG_16506</name>
</gene>
<keyword evidence="5" id="KW-1185">Reference proteome</keyword>
<keyword evidence="2" id="KW-0067">ATP-binding</keyword>
<dbReference type="OMA" id="YHEHHIN"/>
<dbReference type="InParanoid" id="T0PTT9"/>
<dbReference type="SUPFAM" id="SSF56112">
    <property type="entry name" value="Protein kinase-like (PK-like)"/>
    <property type="match status" value="1"/>
</dbReference>
<dbReference type="PANTHER" id="PTHR44329:SF298">
    <property type="entry name" value="MIXED LINEAGE KINASE DOMAIN-LIKE PROTEIN"/>
    <property type="match status" value="1"/>
</dbReference>
<dbReference type="GO" id="GO:0005524">
    <property type="term" value="F:ATP binding"/>
    <property type="evidence" value="ECO:0007669"/>
    <property type="project" value="UniProtKB-KW"/>
</dbReference>
<dbReference type="InterPro" id="IPR000719">
    <property type="entry name" value="Prot_kinase_dom"/>
</dbReference>
<proteinExistence type="predicted"/>
<dbReference type="RefSeq" id="XP_008620942.1">
    <property type="nucleotide sequence ID" value="XM_008622720.1"/>
</dbReference>
<dbReference type="Gene3D" id="3.30.200.20">
    <property type="entry name" value="Phosphorylase Kinase, domain 1"/>
    <property type="match status" value="1"/>
</dbReference>
<dbReference type="GeneID" id="19957233"/>
<dbReference type="InterPro" id="IPR001245">
    <property type="entry name" value="Ser-Thr/Tyr_kinase_cat_dom"/>
</dbReference>
<accession>T0PTT9</accession>
<sequence length="435" mass="49164">MGNCWIRCRWPCLPLPRAMSCPAPVLYTMRSRMSWSIMEDHTGRLRRAAINHCDLNFGERLDQGSYGTSQVFKGELHGMPIFIKKVRFLDVDVRHWAKEIVLLSTLWHPNIVLFVGLSFDIDDNFYLVTEYEERGDLGSILLDQSIALSWTDLLLQFVVDICRGMAYLHSHEPKYIHGNLKAANILISANGQVAKLADCGLARLSKLCHRRRLYAPFWVAPEILRGDECTSMTDVYSFGIVLAEIETRKQPYHDRIVNHSARLDWPVPDIVDNTQRPKLSENAPSSIASIYERCVLNDPNGRPSFDQLLVEFESLRETLVAEVQDLDIGKDALVTGTRTNDDFRVGEEDAHEAASTTLPDDVRQNDFQPAGVRSVAKVSMRSPALDRLYHALQRLELHTANAPIAAAQELDLAKDALSARLDGDFCVERKMPASY</sequence>